<dbReference type="VEuPathDB" id="CryptoDB:Vbra_22483"/>
<accession>A0A0G4EPT4</accession>
<evidence type="ECO:0000256" key="1">
    <source>
        <dbReference type="SAM" id="MobiDB-lite"/>
    </source>
</evidence>
<evidence type="ECO:0000313" key="4">
    <source>
        <dbReference type="Proteomes" id="UP000041254"/>
    </source>
</evidence>
<reference evidence="3 4" key="1">
    <citation type="submission" date="2014-11" db="EMBL/GenBank/DDBJ databases">
        <authorList>
            <person name="Zhu J."/>
            <person name="Qi W."/>
            <person name="Song R."/>
        </authorList>
    </citation>
    <scope>NUCLEOTIDE SEQUENCE [LARGE SCALE GENOMIC DNA]</scope>
</reference>
<keyword evidence="4" id="KW-1185">Reference proteome</keyword>
<dbReference type="EMBL" id="CDMY01000290">
    <property type="protein sequence ID" value="CEL99844.1"/>
    <property type="molecule type" value="Genomic_DNA"/>
</dbReference>
<dbReference type="OrthoDB" id="288590at2759"/>
<gene>
    <name evidence="3" type="ORF">Vbra_22483</name>
</gene>
<feature type="domain" description="AMP-dependent synthetase/ligase" evidence="2">
    <location>
        <begin position="55"/>
        <end position="247"/>
    </location>
</feature>
<evidence type="ECO:0000259" key="2">
    <source>
        <dbReference type="Pfam" id="PF00501"/>
    </source>
</evidence>
<protein>
    <recommendedName>
        <fullName evidence="2">AMP-dependent synthetase/ligase domain-containing protein</fullName>
    </recommendedName>
</protein>
<feature type="compositionally biased region" description="Low complexity" evidence="1">
    <location>
        <begin position="8"/>
        <end position="46"/>
    </location>
</feature>
<name>A0A0G4EPT4_VITBC</name>
<dbReference type="PhylomeDB" id="A0A0G4EPT4"/>
<proteinExistence type="predicted"/>
<dbReference type="InterPro" id="IPR042099">
    <property type="entry name" value="ANL_N_sf"/>
</dbReference>
<organism evidence="3 4">
    <name type="scientific">Vitrella brassicaformis (strain CCMP3155)</name>
    <dbReference type="NCBI Taxonomy" id="1169540"/>
    <lineage>
        <taxon>Eukaryota</taxon>
        <taxon>Sar</taxon>
        <taxon>Alveolata</taxon>
        <taxon>Colpodellida</taxon>
        <taxon>Vitrellaceae</taxon>
        <taxon>Vitrella</taxon>
    </lineage>
</organism>
<dbReference type="InParanoid" id="A0A0G4EPT4"/>
<dbReference type="PANTHER" id="PTHR22754:SF32">
    <property type="entry name" value="DISCO-INTERACTING PROTEIN 2"/>
    <property type="match status" value="1"/>
</dbReference>
<dbReference type="Pfam" id="PF00501">
    <property type="entry name" value="AMP-binding"/>
    <property type="match status" value="1"/>
</dbReference>
<dbReference type="PANTHER" id="PTHR22754">
    <property type="entry name" value="DISCO-INTERACTING PROTEIN 2 DIP2 -RELATED"/>
    <property type="match status" value="1"/>
</dbReference>
<dbReference type="InterPro" id="IPR000873">
    <property type="entry name" value="AMP-dep_synth/lig_dom"/>
</dbReference>
<dbReference type="AlphaFoldDB" id="A0A0G4EPT4"/>
<dbReference type="SUPFAM" id="SSF56801">
    <property type="entry name" value="Acetyl-CoA synthetase-like"/>
    <property type="match status" value="2"/>
</dbReference>
<dbReference type="Proteomes" id="UP000041254">
    <property type="component" value="Unassembled WGS sequence"/>
</dbReference>
<dbReference type="Gene3D" id="3.40.50.12780">
    <property type="entry name" value="N-terminal domain of ligase-like"/>
    <property type="match status" value="2"/>
</dbReference>
<feature type="region of interest" description="Disordered" evidence="1">
    <location>
        <begin position="1"/>
        <end position="46"/>
    </location>
</feature>
<evidence type="ECO:0000313" key="3">
    <source>
        <dbReference type="EMBL" id="CEL99844.1"/>
    </source>
</evidence>
<sequence>MPKSKSKTAITSEPSTAAPTPSHSSRPSHSSQPPTDTDTDTTTRPRSLYAIVADHWGRRHPDRTALAWIVDSADSTEKASDTDELVDEVSYGELLERIKRAALALDGRKLQAGDRVGLIYSPGPDFLPVLLACLAKGLVAVIIDPVDPQDGDGLIEMAENIKFAKLKVILTDHLYPDFLEAWFLKTPPTDAKSKTAKRTLAEVEASGVEWVCIDAGVRLGPSAPGGYSPELAAVGVDLDSPAIMQLTGAKQATTFSHRSLLEGVMGFASMSEWHNRAELQRMRLMVDVETLASDNAQMQQQLASESVGDPVVQVDAAKVAILRRRVEMVEAAHPPMSFQGKTLDEAVRYFDVRHRAEPQGCCSVLVPLPLTFGDGLFFMLSGIYLGFKVYAVSPLRFHDVPVLDWLKVRTGSITASVGSTLAFSDMRLINVVNDTDHTGVETPLFPMEQGGLWAGQTPPNIRSEDQLDDIHSFVKAMRCFVRSYGVPECFGFVTGKRQAGGPSHALPVLTIDKLALAKEGRIHVLREDIGVSAAESPSSSTGSPVAISEVTFTAGSESSSADGDSQVSVSDRQHTLVSCGFPMEGAGIKIVDQTTMREVQEGRHGPIFVHSRSLAMGYYRDEYHKTDVAFGQAIIDHSGCESAPIYLRTTDIGFMHGGQLFLLGSTRQLVDGGNGHIAYHCDIVRAVKDVDLRVPWSKDPVSAAGVCAVTLDESDNRHLGTSKDTPRIDCLHVAVIIKLRRKRGDADMTAECLQAIAFAVEKAIRKHVGIRIGMVELMTGALPADRTKANEMLLGFLADKKTREHRFLLVQNLRHRKTLQGIPIDCVHLCLMDYFDKWAVSGFKDIEQGRVPGAFKDRRDQQHSQAIIKLCAERLEREAGVPKHRLRTEWHRLKDELSYCIAYANYLLDTLGDSEDEKAALGLLAPLRTIVDKLIRLGYAPAQPFPLAATPRASGVTDPSDALASAFDRLAEDDQDTYISIDHDKKTGQPQAITLRFPLPHPLLERFFGVAQGAGELVHRFSPASIEKLHLAVYVRNTIATFLPFKVDMTNRLRDRSDRIQLGDGDQMVSLDTRAMIVVLVAWMKGEGQAAAET</sequence>